<name>A9EQG5_SORC5</name>
<feature type="compositionally biased region" description="Basic and acidic residues" evidence="1">
    <location>
        <begin position="15"/>
        <end position="32"/>
    </location>
</feature>
<evidence type="ECO:0000256" key="1">
    <source>
        <dbReference type="SAM" id="MobiDB-lite"/>
    </source>
</evidence>
<dbReference type="eggNOG" id="ENOG5031793">
    <property type="taxonomic scope" value="Bacteria"/>
</dbReference>
<dbReference type="EMBL" id="AM746676">
    <property type="protein sequence ID" value="CAN94137.1"/>
    <property type="molecule type" value="Genomic_DNA"/>
</dbReference>
<reference evidence="2 3" key="1">
    <citation type="journal article" date="2007" name="Nat. Biotechnol.">
        <title>Complete genome sequence of the myxobacterium Sorangium cellulosum.</title>
        <authorList>
            <person name="Schneiker S."/>
            <person name="Perlova O."/>
            <person name="Kaiser O."/>
            <person name="Gerth K."/>
            <person name="Alici A."/>
            <person name="Altmeyer M.O."/>
            <person name="Bartels D."/>
            <person name="Bekel T."/>
            <person name="Beyer S."/>
            <person name="Bode E."/>
            <person name="Bode H.B."/>
            <person name="Bolten C.J."/>
            <person name="Choudhuri J.V."/>
            <person name="Doss S."/>
            <person name="Elnakady Y.A."/>
            <person name="Frank B."/>
            <person name="Gaigalat L."/>
            <person name="Goesmann A."/>
            <person name="Groeger C."/>
            <person name="Gross F."/>
            <person name="Jelsbak L."/>
            <person name="Jelsbak L."/>
            <person name="Kalinowski J."/>
            <person name="Kegler C."/>
            <person name="Knauber T."/>
            <person name="Konietzny S."/>
            <person name="Kopp M."/>
            <person name="Krause L."/>
            <person name="Krug D."/>
            <person name="Linke B."/>
            <person name="Mahmud T."/>
            <person name="Martinez-Arias R."/>
            <person name="McHardy A.C."/>
            <person name="Merai M."/>
            <person name="Meyer F."/>
            <person name="Mormann S."/>
            <person name="Munoz-Dorado J."/>
            <person name="Perez J."/>
            <person name="Pradella S."/>
            <person name="Rachid S."/>
            <person name="Raddatz G."/>
            <person name="Rosenau F."/>
            <person name="Rueckert C."/>
            <person name="Sasse F."/>
            <person name="Scharfe M."/>
            <person name="Schuster S.C."/>
            <person name="Suen G."/>
            <person name="Treuner-Lange A."/>
            <person name="Velicer G.J."/>
            <person name="Vorholter F.-J."/>
            <person name="Weissman K.J."/>
            <person name="Welch R.D."/>
            <person name="Wenzel S.C."/>
            <person name="Whitworth D.E."/>
            <person name="Wilhelm S."/>
            <person name="Wittmann C."/>
            <person name="Bloecker H."/>
            <person name="Puehler A."/>
            <person name="Mueller R."/>
        </authorList>
    </citation>
    <scope>NUCLEOTIDE SEQUENCE [LARGE SCALE GENOMIC DNA]</scope>
    <source>
        <strain evidence="3">So ce56</strain>
    </source>
</reference>
<sequence>MRSMITAEPATNDAKAARERPDHAPPRSDRRTRSAVVRRVSMAACLFVAACGGAEDASDPELTGGGGAGGSSDPDPTGGGGAGGSSDPDPTAWKDMNFEQRVAYMNTDVLPRMKEVFVAYDPAFETMDCTTCHGADGATRAYAMPSPEIAVLPDTEEGFLEYVQDPEHPERAEWSTFMFEKVVPEMASLLQRVQYDPTTGNGDFSCNNCHTLGSVEP</sequence>
<evidence type="ECO:0008006" key="4">
    <source>
        <dbReference type="Google" id="ProtNLM"/>
    </source>
</evidence>
<dbReference type="KEGG" id="scl:sce3977"/>
<organism evidence="2 3">
    <name type="scientific">Sorangium cellulosum (strain So ce56)</name>
    <name type="common">Polyangium cellulosum (strain So ce56)</name>
    <dbReference type="NCBI Taxonomy" id="448385"/>
    <lineage>
        <taxon>Bacteria</taxon>
        <taxon>Pseudomonadati</taxon>
        <taxon>Myxococcota</taxon>
        <taxon>Polyangia</taxon>
        <taxon>Polyangiales</taxon>
        <taxon>Polyangiaceae</taxon>
        <taxon>Sorangium</taxon>
    </lineage>
</organism>
<evidence type="ECO:0000313" key="2">
    <source>
        <dbReference type="EMBL" id="CAN94137.1"/>
    </source>
</evidence>
<dbReference type="BioCyc" id="SCEL448385:SCE_RS20425-MONOMER"/>
<dbReference type="STRING" id="448385.sce3977"/>
<gene>
    <name evidence="2" type="ordered locus">sce3977</name>
</gene>
<keyword evidence="3" id="KW-1185">Reference proteome</keyword>
<proteinExistence type="predicted"/>
<dbReference type="AlphaFoldDB" id="A9EQG5"/>
<feature type="region of interest" description="Disordered" evidence="1">
    <location>
        <begin position="56"/>
        <end position="93"/>
    </location>
</feature>
<dbReference type="Proteomes" id="UP000002139">
    <property type="component" value="Chromosome"/>
</dbReference>
<protein>
    <recommendedName>
        <fullName evidence="4">Cytochrome c domain-containing protein</fullName>
    </recommendedName>
</protein>
<dbReference type="HOGENOM" id="CLU_110725_0_0_7"/>
<evidence type="ECO:0000313" key="3">
    <source>
        <dbReference type="Proteomes" id="UP000002139"/>
    </source>
</evidence>
<feature type="region of interest" description="Disordered" evidence="1">
    <location>
        <begin position="1"/>
        <end position="35"/>
    </location>
</feature>
<accession>A9EQG5</accession>
<dbReference type="RefSeq" id="WP_012236607.1">
    <property type="nucleotide sequence ID" value="NC_010162.1"/>
</dbReference>